<reference evidence="6" key="1">
    <citation type="submission" date="2013-02" db="EMBL/GenBank/DDBJ databases">
        <authorList>
            <consortium name="The Broad Institute Genome Sequencing Platform"/>
            <person name="Cuomo C."/>
            <person name="Becnel J."/>
            <person name="Sanscrainte N."/>
            <person name="Walker B."/>
            <person name="Young S.K."/>
            <person name="Zeng Q."/>
            <person name="Gargeya S."/>
            <person name="Fitzgerald M."/>
            <person name="Haas B."/>
            <person name="Abouelleil A."/>
            <person name="Alvarado L."/>
            <person name="Arachchi H.M."/>
            <person name="Berlin A.M."/>
            <person name="Chapman S.B."/>
            <person name="Dewar J."/>
            <person name="Goldberg J."/>
            <person name="Griggs A."/>
            <person name="Gujja S."/>
            <person name="Hansen M."/>
            <person name="Howarth C."/>
            <person name="Imamovic A."/>
            <person name="Larimer J."/>
            <person name="McCowan C."/>
            <person name="Murphy C."/>
            <person name="Neiman D."/>
            <person name="Pearson M."/>
            <person name="Priest M."/>
            <person name="Roberts A."/>
            <person name="Saif S."/>
            <person name="Shea T."/>
            <person name="Sisk P."/>
            <person name="Sykes S."/>
            <person name="Wortman J."/>
            <person name="Nusbaum C."/>
            <person name="Birren B."/>
        </authorList>
    </citation>
    <scope>NUCLEOTIDE SEQUENCE [LARGE SCALE GENOMIC DNA]</scope>
    <source>
        <strain evidence="6">PRA339</strain>
    </source>
</reference>
<keyword evidence="3" id="KW-1133">Transmembrane helix</keyword>
<name>A0A059F1A3_9MICR</name>
<dbReference type="SUPFAM" id="SSF58038">
    <property type="entry name" value="SNARE fusion complex"/>
    <property type="match status" value="1"/>
</dbReference>
<keyword evidence="6" id="KW-1185">Reference proteome</keyword>
<dbReference type="InterPro" id="IPR016444">
    <property type="entry name" value="Synaptobrevin/VAMP"/>
</dbReference>
<sequence>MDIANELNLEMDVLQKRLKASIKAERERGEDLYALHMQSERLENRAEQFHTQARETKKKLLMKNLKWIIIGGIVVFFIILLIYNPFS</sequence>
<feature type="domain" description="V-SNARE coiled-coil homology" evidence="4">
    <location>
        <begin position="3"/>
        <end position="63"/>
    </location>
</feature>
<evidence type="ECO:0000256" key="2">
    <source>
        <dbReference type="SAM" id="Coils"/>
    </source>
</evidence>
<gene>
    <name evidence="5" type="ORF">H312_01814</name>
</gene>
<keyword evidence="1 2" id="KW-0175">Coiled coil</keyword>
<evidence type="ECO:0000256" key="3">
    <source>
        <dbReference type="SAM" id="Phobius"/>
    </source>
</evidence>
<dbReference type="Pfam" id="PF00957">
    <property type="entry name" value="Synaptobrevin"/>
    <property type="match status" value="1"/>
</dbReference>
<protein>
    <recommendedName>
        <fullName evidence="4">V-SNARE coiled-coil homology domain-containing protein</fullName>
    </recommendedName>
</protein>
<dbReference type="OrthoDB" id="10316407at2759"/>
<organism evidence="5 6">
    <name type="scientific">Anncaliia algerae PRA339</name>
    <dbReference type="NCBI Taxonomy" id="1288291"/>
    <lineage>
        <taxon>Eukaryota</taxon>
        <taxon>Fungi</taxon>
        <taxon>Fungi incertae sedis</taxon>
        <taxon>Microsporidia</taxon>
        <taxon>Tubulinosematoidea</taxon>
        <taxon>Tubulinosematidae</taxon>
        <taxon>Anncaliia</taxon>
    </lineage>
</organism>
<evidence type="ECO:0000313" key="5">
    <source>
        <dbReference type="EMBL" id="KCZ80756.1"/>
    </source>
</evidence>
<accession>A0A059F1A3</accession>
<reference evidence="5 6" key="2">
    <citation type="submission" date="2014-03" db="EMBL/GenBank/DDBJ databases">
        <title>The Genome Sequence of Anncaliia algerae insect isolate PRA339.</title>
        <authorList>
            <consortium name="The Broad Institute Genome Sequencing Platform"/>
            <consortium name="The Broad Institute Genome Sequencing Center for Infectious Disease"/>
            <person name="Cuomo C."/>
            <person name="Becnel J."/>
            <person name="Sanscrainte N."/>
            <person name="Walker B."/>
            <person name="Young S.K."/>
            <person name="Zeng Q."/>
            <person name="Gargeya S."/>
            <person name="Fitzgerald M."/>
            <person name="Haas B."/>
            <person name="Abouelleil A."/>
            <person name="Alvarado L."/>
            <person name="Arachchi H.M."/>
            <person name="Berlin A.M."/>
            <person name="Chapman S.B."/>
            <person name="Dewar J."/>
            <person name="Goldberg J."/>
            <person name="Griggs A."/>
            <person name="Gujja S."/>
            <person name="Hansen M."/>
            <person name="Howarth C."/>
            <person name="Imamovic A."/>
            <person name="Larimer J."/>
            <person name="McCowan C."/>
            <person name="Murphy C."/>
            <person name="Neiman D."/>
            <person name="Pearson M."/>
            <person name="Priest M."/>
            <person name="Roberts A."/>
            <person name="Saif S."/>
            <person name="Shea T."/>
            <person name="Sisk P."/>
            <person name="Sykes S."/>
            <person name="Wortman J."/>
            <person name="Nusbaum C."/>
            <person name="Birren B."/>
        </authorList>
    </citation>
    <scope>NUCLEOTIDE SEQUENCE [LARGE SCALE GENOMIC DNA]</scope>
    <source>
        <strain evidence="5 6">PRA339</strain>
    </source>
</reference>
<evidence type="ECO:0000256" key="1">
    <source>
        <dbReference type="PROSITE-ProRule" id="PRU00290"/>
    </source>
</evidence>
<dbReference type="EMBL" id="KK365163">
    <property type="protein sequence ID" value="KCZ80756.1"/>
    <property type="molecule type" value="Genomic_DNA"/>
</dbReference>
<dbReference type="VEuPathDB" id="MicrosporidiaDB:H312_01814"/>
<keyword evidence="3" id="KW-0812">Transmembrane</keyword>
<feature type="transmembrane region" description="Helical" evidence="3">
    <location>
        <begin position="67"/>
        <end position="86"/>
    </location>
</feature>
<evidence type="ECO:0000313" key="6">
    <source>
        <dbReference type="Proteomes" id="UP000030655"/>
    </source>
</evidence>
<evidence type="ECO:0000259" key="4">
    <source>
        <dbReference type="PROSITE" id="PS50892"/>
    </source>
</evidence>
<dbReference type="PANTHER" id="PTHR45701">
    <property type="entry name" value="SYNAPTOBREVIN FAMILY MEMBER"/>
    <property type="match status" value="1"/>
</dbReference>
<dbReference type="InterPro" id="IPR042855">
    <property type="entry name" value="V_SNARE_CC"/>
</dbReference>
<dbReference type="AlphaFoldDB" id="A0A059F1A3"/>
<feature type="coiled-coil region" evidence="2">
    <location>
        <begin position="4"/>
        <end position="59"/>
    </location>
</feature>
<dbReference type="HOGENOM" id="CLU_2482902_0_0_1"/>
<dbReference type="PROSITE" id="PS50892">
    <property type="entry name" value="V_SNARE"/>
    <property type="match status" value="1"/>
</dbReference>
<proteinExistence type="predicted"/>
<dbReference type="Gene3D" id="1.20.5.110">
    <property type="match status" value="1"/>
</dbReference>
<dbReference type="Proteomes" id="UP000030655">
    <property type="component" value="Unassembled WGS sequence"/>
</dbReference>
<keyword evidence="3" id="KW-0472">Membrane</keyword>